<dbReference type="PANTHER" id="PTHR34390">
    <property type="entry name" value="UPF0442 PROTEIN YJJB-RELATED"/>
    <property type="match status" value="1"/>
</dbReference>
<feature type="transmembrane region" description="Helical" evidence="7">
    <location>
        <begin position="274"/>
        <end position="296"/>
    </location>
</feature>
<reference evidence="10 11" key="1">
    <citation type="submission" date="2019-08" db="EMBL/GenBank/DDBJ databases">
        <authorList>
            <person name="Lei W."/>
        </authorList>
    </citation>
    <scope>NUCLEOTIDE SEQUENCE [LARGE SCALE GENOMIC DNA]</scope>
    <source>
        <strain evidence="10 11">CCUG 58627</strain>
    </source>
</reference>
<keyword evidence="4 7" id="KW-1133">Transmembrane helix</keyword>
<dbReference type="OrthoDB" id="9763957at2"/>
<evidence type="ECO:0000256" key="2">
    <source>
        <dbReference type="ARBA" id="ARBA00022475"/>
    </source>
</evidence>
<evidence type="ECO:0000256" key="3">
    <source>
        <dbReference type="ARBA" id="ARBA00022692"/>
    </source>
</evidence>
<comment type="subcellular location">
    <subcellularLocation>
        <location evidence="1">Cell membrane</location>
        <topology evidence="1">Multi-pass membrane protein</topology>
    </subcellularLocation>
</comment>
<feature type="transmembrane region" description="Helical" evidence="7">
    <location>
        <begin position="236"/>
        <end position="254"/>
    </location>
</feature>
<name>A0A5C5UHP9_9CORY</name>
<keyword evidence="2" id="KW-1003">Cell membrane</keyword>
<evidence type="ECO:0000313" key="10">
    <source>
        <dbReference type="EMBL" id="TWT25518.1"/>
    </source>
</evidence>
<evidence type="ECO:0000259" key="8">
    <source>
        <dbReference type="Pfam" id="PF06738"/>
    </source>
</evidence>
<sequence>MKLLHRLRSGRVATIDAVKAAPPPSPLAPVDLTDHTQVSTVMDLAARIGDILLSSGTGNNDTKAHIHAVTAAYGLLYCHVDITLNTITISTSIGVAKKTPLSVFRVVRRLTVDFSKLSEVDRLIRSICAGATPPEVAEKILDELMEAPPPYGFRTAWLGWSLFGAAVAVLLGGGFAVAVISFIVAGIIIGGSAWLDRRGLPAFFQNVFGGFVATVPAALSYRWAHTLGFELSPAQIVASGIVVMLAGLTLVQAMQDGITGAPVTASARFFETMMLTGGIVAGVGIGIEASHAIGVTLPELQTSTAPNLTSVTVKVIAGGLASATYAIACYSEWSSVVVSCLTATTGSFVYYAVLLPLGVPPVVAVSIAATIIGLAGGLLARRFLIPPLITAIAGITPLLPGLSIYRGLYSILHSQTLVGLSSMVLALAIGSALAAGVVLGEWCARKLRRPPVLSRYRAFAKRMA</sequence>
<evidence type="ECO:0000256" key="4">
    <source>
        <dbReference type="ARBA" id="ARBA00022989"/>
    </source>
</evidence>
<dbReference type="GO" id="GO:0005886">
    <property type="term" value="C:plasma membrane"/>
    <property type="evidence" value="ECO:0007669"/>
    <property type="project" value="UniProtKB-SubCell"/>
</dbReference>
<evidence type="ECO:0000256" key="5">
    <source>
        <dbReference type="ARBA" id="ARBA00023136"/>
    </source>
</evidence>
<dbReference type="NCBIfam" id="NF047720">
    <property type="entry name" value="ThrSerExpThrE"/>
    <property type="match status" value="1"/>
</dbReference>
<keyword evidence="5 7" id="KW-0472">Membrane</keyword>
<feature type="transmembrane region" description="Helical" evidence="7">
    <location>
        <begin position="348"/>
        <end position="376"/>
    </location>
</feature>
<comment type="similarity">
    <text evidence="6">Belongs to the ThrE exporter (TC 2.A.79) family.</text>
</comment>
<dbReference type="InterPro" id="IPR050539">
    <property type="entry name" value="ThrE_Dicarb/AminoAcid_Exp"/>
</dbReference>
<dbReference type="GO" id="GO:0015744">
    <property type="term" value="P:succinate transport"/>
    <property type="evidence" value="ECO:0007669"/>
    <property type="project" value="TreeGrafter"/>
</dbReference>
<evidence type="ECO:0000259" key="9">
    <source>
        <dbReference type="Pfam" id="PF12821"/>
    </source>
</evidence>
<accession>A0A5C5UHP9</accession>
<evidence type="ECO:0000256" key="6">
    <source>
        <dbReference type="ARBA" id="ARBA00034125"/>
    </source>
</evidence>
<dbReference type="RefSeq" id="WP_146324387.1">
    <property type="nucleotide sequence ID" value="NZ_BAABLR010000021.1"/>
</dbReference>
<dbReference type="GO" id="GO:0022857">
    <property type="term" value="F:transmembrane transporter activity"/>
    <property type="evidence" value="ECO:0007669"/>
    <property type="project" value="InterPro"/>
</dbReference>
<dbReference type="AlphaFoldDB" id="A0A5C5UHP9"/>
<keyword evidence="11" id="KW-1185">Reference proteome</keyword>
<dbReference type="PANTHER" id="PTHR34390:SF2">
    <property type="entry name" value="SUCCINATE TRANSPORTER SUBUNIT YJJP-RELATED"/>
    <property type="match status" value="1"/>
</dbReference>
<comment type="caution">
    <text evidence="10">The sequence shown here is derived from an EMBL/GenBank/DDBJ whole genome shotgun (WGS) entry which is preliminary data.</text>
</comment>
<feature type="transmembrane region" description="Helical" evidence="7">
    <location>
        <begin position="417"/>
        <end position="439"/>
    </location>
</feature>
<feature type="transmembrane region" description="Helical" evidence="7">
    <location>
        <begin position="162"/>
        <end position="190"/>
    </location>
</feature>
<evidence type="ECO:0000256" key="7">
    <source>
        <dbReference type="SAM" id="Phobius"/>
    </source>
</evidence>
<keyword evidence="3 7" id="KW-0812">Transmembrane</keyword>
<protein>
    <submittedName>
        <fullName evidence="10">Threonine/serine exporter family protein</fullName>
    </submittedName>
</protein>
<feature type="transmembrane region" description="Helical" evidence="7">
    <location>
        <begin position="383"/>
        <end position="405"/>
    </location>
</feature>
<organism evidence="10 11">
    <name type="scientific">Corynebacterium canis</name>
    <dbReference type="NCBI Taxonomy" id="679663"/>
    <lineage>
        <taxon>Bacteria</taxon>
        <taxon>Bacillati</taxon>
        <taxon>Actinomycetota</taxon>
        <taxon>Actinomycetes</taxon>
        <taxon>Mycobacteriales</taxon>
        <taxon>Corynebacteriaceae</taxon>
        <taxon>Corynebacterium</taxon>
    </lineage>
</organism>
<feature type="domain" description="Threonine/Serine exporter ThrE" evidence="9">
    <location>
        <begin position="319"/>
        <end position="440"/>
    </location>
</feature>
<proteinExistence type="inferred from homology"/>
<dbReference type="InterPro" id="IPR010619">
    <property type="entry name" value="ThrE-like_N"/>
</dbReference>
<dbReference type="Proteomes" id="UP000320791">
    <property type="component" value="Unassembled WGS sequence"/>
</dbReference>
<evidence type="ECO:0000313" key="11">
    <source>
        <dbReference type="Proteomes" id="UP000320791"/>
    </source>
</evidence>
<dbReference type="EMBL" id="VOHM01000012">
    <property type="protein sequence ID" value="TWT25518.1"/>
    <property type="molecule type" value="Genomic_DNA"/>
</dbReference>
<feature type="transmembrane region" description="Helical" evidence="7">
    <location>
        <begin position="308"/>
        <end position="328"/>
    </location>
</feature>
<dbReference type="Pfam" id="PF06738">
    <property type="entry name" value="ThrE"/>
    <property type="match status" value="1"/>
</dbReference>
<feature type="domain" description="Threonine/serine exporter-like N-terminal" evidence="8">
    <location>
        <begin position="43"/>
        <end position="287"/>
    </location>
</feature>
<dbReference type="InterPro" id="IPR024528">
    <property type="entry name" value="ThrE_2"/>
</dbReference>
<dbReference type="Pfam" id="PF12821">
    <property type="entry name" value="ThrE_2"/>
    <property type="match status" value="1"/>
</dbReference>
<feature type="transmembrane region" description="Helical" evidence="7">
    <location>
        <begin position="202"/>
        <end position="224"/>
    </location>
</feature>
<evidence type="ECO:0000256" key="1">
    <source>
        <dbReference type="ARBA" id="ARBA00004651"/>
    </source>
</evidence>
<gene>
    <name evidence="10" type="ORF">FRX94_06835</name>
</gene>